<reference evidence="3" key="1">
    <citation type="journal article" date="2019" name="Int. J. Syst. Evol. Microbiol.">
        <title>The Global Catalogue of Microorganisms (GCM) 10K type strain sequencing project: providing services to taxonomists for standard genome sequencing and annotation.</title>
        <authorList>
            <consortium name="The Broad Institute Genomics Platform"/>
            <consortium name="The Broad Institute Genome Sequencing Center for Infectious Disease"/>
            <person name="Wu L."/>
            <person name="Ma J."/>
        </authorList>
    </citation>
    <scope>NUCLEOTIDE SEQUENCE [LARGE SCALE GENOMIC DNA]</scope>
    <source>
        <strain evidence="3">JCM 18054</strain>
    </source>
</reference>
<proteinExistence type="predicted"/>
<keyword evidence="3" id="KW-1185">Reference proteome</keyword>
<evidence type="ECO:0000313" key="3">
    <source>
        <dbReference type="Proteomes" id="UP001500192"/>
    </source>
</evidence>
<dbReference type="EMBL" id="BAABIB010000120">
    <property type="protein sequence ID" value="GAA4661202.1"/>
    <property type="molecule type" value="Genomic_DNA"/>
</dbReference>
<organism evidence="2 3">
    <name type="scientific">Amycolatopsis dongchuanensis</name>
    <dbReference type="NCBI Taxonomy" id="1070866"/>
    <lineage>
        <taxon>Bacteria</taxon>
        <taxon>Bacillati</taxon>
        <taxon>Actinomycetota</taxon>
        <taxon>Actinomycetes</taxon>
        <taxon>Pseudonocardiales</taxon>
        <taxon>Pseudonocardiaceae</taxon>
        <taxon>Amycolatopsis</taxon>
    </lineage>
</organism>
<sequence>MTRPDQWRLPLRADILRAAALRPHAPPRLLRAADAVLDGKFTWEEVASGQCAHPFARSLFTPKAQETVWPLLQQVADELTPPPELRVRRPPPADDDEDDDFSFRTYRVKGP</sequence>
<dbReference type="RefSeq" id="WP_346055755.1">
    <property type="nucleotide sequence ID" value="NZ_BAABIB010000120.1"/>
</dbReference>
<name>A0ABP8VG56_9PSEU</name>
<comment type="caution">
    <text evidence="2">The sequence shown here is derived from an EMBL/GenBank/DDBJ whole genome shotgun (WGS) entry which is preliminary data.</text>
</comment>
<dbReference type="Proteomes" id="UP001500192">
    <property type="component" value="Unassembled WGS sequence"/>
</dbReference>
<evidence type="ECO:0000256" key="1">
    <source>
        <dbReference type="SAM" id="MobiDB-lite"/>
    </source>
</evidence>
<protein>
    <submittedName>
        <fullName evidence="2">Uncharacterized protein</fullName>
    </submittedName>
</protein>
<accession>A0ABP8VG56</accession>
<gene>
    <name evidence="2" type="ORF">GCM10023214_61710</name>
</gene>
<feature type="region of interest" description="Disordered" evidence="1">
    <location>
        <begin position="77"/>
        <end position="111"/>
    </location>
</feature>
<evidence type="ECO:0000313" key="2">
    <source>
        <dbReference type="EMBL" id="GAA4661202.1"/>
    </source>
</evidence>